<organism evidence="3 4">
    <name type="scientific">Pseudomonas fluorescens</name>
    <dbReference type="NCBI Taxonomy" id="294"/>
    <lineage>
        <taxon>Bacteria</taxon>
        <taxon>Pseudomonadati</taxon>
        <taxon>Pseudomonadota</taxon>
        <taxon>Gammaproteobacteria</taxon>
        <taxon>Pseudomonadales</taxon>
        <taxon>Pseudomonadaceae</taxon>
        <taxon>Pseudomonas</taxon>
    </lineage>
</organism>
<gene>
    <name evidence="3" type="ORF">PS718_01688</name>
</gene>
<evidence type="ECO:0000256" key="1">
    <source>
        <dbReference type="SAM" id="Coils"/>
    </source>
</evidence>
<evidence type="ECO:0000256" key="2">
    <source>
        <dbReference type="SAM" id="Phobius"/>
    </source>
</evidence>
<proteinExistence type="predicted"/>
<dbReference type="AlphaFoldDB" id="A0A5E7BVD2"/>
<sequence>MQSNIERALENVNNIIQGYSIDPAITEIHRATLFVRAALNEMIAMPSVFDDSCEFNIKHIGSKFTDTLQGLGVKDVGAIERLFSMCYRLVIELELKSNSSMSVELNSALSEVEGLNFIEHKIISEQLKYAKNRMTIHMMRDYIKHPHMISLKELPAAIKASEDARAKVNEELDLREQRVNALNDKLKGYENAYNFVGLYQGFSNLRNNKDGEKAVTFKFMIVLGVCLVVVPLLKVVGLIGHSEDLAKELFSLAALLALELMLIYFFRITLQNFRSIKSQMLQIDLRMTLCQFINSYVEFASDARKTDKELLSRFEQVIFSGIVAEDSLIPSTFDGLEQVAKIVDSLKPK</sequence>
<feature type="transmembrane region" description="Helical" evidence="2">
    <location>
        <begin position="215"/>
        <end position="237"/>
    </location>
</feature>
<evidence type="ECO:0000313" key="3">
    <source>
        <dbReference type="EMBL" id="VVN88471.1"/>
    </source>
</evidence>
<feature type="transmembrane region" description="Helical" evidence="2">
    <location>
        <begin position="249"/>
        <end position="270"/>
    </location>
</feature>
<reference evidence="3 4" key="1">
    <citation type="submission" date="2019-09" db="EMBL/GenBank/DDBJ databases">
        <authorList>
            <person name="Chandra G."/>
            <person name="Truman W A."/>
        </authorList>
    </citation>
    <scope>NUCLEOTIDE SEQUENCE [LARGE SCALE GENOMIC DNA]</scope>
    <source>
        <strain evidence="3">PS718</strain>
    </source>
</reference>
<keyword evidence="2" id="KW-1133">Transmembrane helix</keyword>
<protein>
    <submittedName>
        <fullName evidence="3">Uncharacterized protein</fullName>
    </submittedName>
</protein>
<accession>A0A5E7BVD2</accession>
<keyword evidence="1" id="KW-0175">Coiled coil</keyword>
<dbReference type="Proteomes" id="UP000325375">
    <property type="component" value="Unassembled WGS sequence"/>
</dbReference>
<name>A0A5E7BVD2_PSEFL</name>
<keyword evidence="2" id="KW-0812">Transmembrane</keyword>
<keyword evidence="2" id="KW-0472">Membrane</keyword>
<dbReference type="EMBL" id="CABVHX010000005">
    <property type="protein sequence ID" value="VVN88471.1"/>
    <property type="molecule type" value="Genomic_DNA"/>
</dbReference>
<feature type="coiled-coil region" evidence="1">
    <location>
        <begin position="158"/>
        <end position="192"/>
    </location>
</feature>
<evidence type="ECO:0000313" key="4">
    <source>
        <dbReference type="Proteomes" id="UP000325375"/>
    </source>
</evidence>